<dbReference type="PANTHER" id="PTHR47637:SF1">
    <property type="entry name" value="CHAPERONE SURA"/>
    <property type="match status" value="1"/>
</dbReference>
<proteinExistence type="predicted"/>
<keyword evidence="3" id="KW-0413">Isomerase</keyword>
<dbReference type="EMBL" id="CP054492">
    <property type="protein sequence ID" value="QOY52248.1"/>
    <property type="molecule type" value="Genomic_DNA"/>
</dbReference>
<dbReference type="InterPro" id="IPR055131">
    <property type="entry name" value="Cj1289-like_C"/>
</dbReference>
<name>A0A7S7LWN6_9BACT</name>
<dbReference type="Pfam" id="PF22506">
    <property type="entry name" value="Cj1289-like_C"/>
    <property type="match status" value="1"/>
</dbReference>
<keyword evidence="4" id="KW-1185">Reference proteome</keyword>
<dbReference type="RefSeq" id="WP_194370105.1">
    <property type="nucleotide sequence ID" value="NZ_CP054492.1"/>
</dbReference>
<dbReference type="SUPFAM" id="SSF109998">
    <property type="entry name" value="Triger factor/SurA peptide-binding domain-like"/>
    <property type="match status" value="1"/>
</dbReference>
<dbReference type="Gene3D" id="1.10.4030.10">
    <property type="entry name" value="Porin chaperone SurA, peptide-binding domain"/>
    <property type="match status" value="1"/>
</dbReference>
<organism evidence="3 4">
    <name type="scientific">Candidatus Sulfurimonas baltica</name>
    <dbReference type="NCBI Taxonomy" id="2740404"/>
    <lineage>
        <taxon>Bacteria</taxon>
        <taxon>Pseudomonadati</taxon>
        <taxon>Campylobacterota</taxon>
        <taxon>Epsilonproteobacteria</taxon>
        <taxon>Campylobacterales</taxon>
        <taxon>Sulfurimonadaceae</taxon>
        <taxon>Sulfurimonas</taxon>
    </lineage>
</organism>
<sequence length="278" mass="31833">MYKIFLILLFSAILNAELVNGVAVVVKGEAITLHDIREEMRISKLTINEATDTLIRKKLEELEIKERKISVDSSEVYDHIKQTAAKNNMSISEFYEAVRNSSGLSSTEFKETTKEKLLSQKLYSAIAYTSVSMPSEEESKEYFELHKNEFAHPSIFNVIIYNTKDESLLQKKINSPMFYSADIKEDQQKLDYEKISPELAGFLQQQKVNSFSPIVPDGKGGYMSFYIKEIDGAKEATYDSVKEQIINFIMGKKREQVLSDYFARLRDGADIKVIREAK</sequence>
<dbReference type="AlphaFoldDB" id="A0A7S7LWN6"/>
<dbReference type="Gene3D" id="3.10.50.40">
    <property type="match status" value="1"/>
</dbReference>
<reference evidence="3 4" key="1">
    <citation type="submission" date="2020-05" db="EMBL/GenBank/DDBJ databases">
        <title>Sulfurimonas marisnigri, sp. nov., and Sulfurimonas baltica, sp. nov., manganese oxide reducing chemolithoautotrophs of the class Epsilonproteobacteria isolated from the pelagic redoxclines of the Black and Baltic Seas and emended description of the genus Sulfurimonas.</title>
        <authorList>
            <person name="Henkel J.V."/>
            <person name="Laudan C."/>
            <person name="Werner J."/>
            <person name="Neu T."/>
            <person name="Plewe S."/>
            <person name="Sproer C."/>
            <person name="Bunk B."/>
            <person name="Schulz-Vogt H.N."/>
        </authorList>
    </citation>
    <scope>NUCLEOTIDE SEQUENCE [LARGE SCALE GENOMIC DNA]</scope>
    <source>
        <strain evidence="3 4">GD2</strain>
    </source>
</reference>
<dbReference type="PANTHER" id="PTHR47637">
    <property type="entry name" value="CHAPERONE SURA"/>
    <property type="match status" value="1"/>
</dbReference>
<accession>A0A7S7LWN6</accession>
<keyword evidence="1" id="KW-0732">Signal</keyword>
<evidence type="ECO:0000313" key="4">
    <source>
        <dbReference type="Proteomes" id="UP000593994"/>
    </source>
</evidence>
<evidence type="ECO:0000256" key="1">
    <source>
        <dbReference type="ARBA" id="ARBA00022729"/>
    </source>
</evidence>
<dbReference type="InterPro" id="IPR046357">
    <property type="entry name" value="PPIase_dom_sf"/>
</dbReference>
<feature type="domain" description="Cj1289-like C-terminal" evidence="2">
    <location>
        <begin position="136"/>
        <end position="229"/>
    </location>
</feature>
<dbReference type="GO" id="GO:0003755">
    <property type="term" value="F:peptidyl-prolyl cis-trans isomerase activity"/>
    <property type="evidence" value="ECO:0007669"/>
    <property type="project" value="InterPro"/>
</dbReference>
<protein>
    <submittedName>
        <fullName evidence="3">Peptidyl-prolyl cis-trans isomerase</fullName>
    </submittedName>
</protein>
<gene>
    <name evidence="3" type="ORF">HUE88_00685</name>
</gene>
<dbReference type="Proteomes" id="UP000593994">
    <property type="component" value="Chromosome"/>
</dbReference>
<evidence type="ECO:0000259" key="2">
    <source>
        <dbReference type="Pfam" id="PF22506"/>
    </source>
</evidence>
<dbReference type="KEGG" id="sbal:HUE88_00685"/>
<evidence type="ECO:0000313" key="3">
    <source>
        <dbReference type="EMBL" id="QOY52248.1"/>
    </source>
</evidence>
<dbReference type="InterPro" id="IPR027304">
    <property type="entry name" value="Trigger_fact/SurA_dom_sf"/>
</dbReference>
<dbReference type="InterPro" id="IPR050280">
    <property type="entry name" value="OMP_Chaperone_SurA"/>
</dbReference>